<keyword evidence="4 11" id="KW-0812">Transmembrane</keyword>
<dbReference type="PRINTS" id="PR01078">
    <property type="entry name" value="AMINACHANNEL"/>
</dbReference>
<organism evidence="14 15">
    <name type="scientific">Helobdella robusta</name>
    <name type="common">Californian leech</name>
    <dbReference type="NCBI Taxonomy" id="6412"/>
    <lineage>
        <taxon>Eukaryota</taxon>
        <taxon>Metazoa</taxon>
        <taxon>Spiralia</taxon>
        <taxon>Lophotrochozoa</taxon>
        <taxon>Annelida</taxon>
        <taxon>Clitellata</taxon>
        <taxon>Hirudinea</taxon>
        <taxon>Rhynchobdellida</taxon>
        <taxon>Glossiphoniidae</taxon>
        <taxon>Helobdella</taxon>
    </lineage>
</organism>
<evidence type="ECO:0000313" key="13">
    <source>
        <dbReference type="EMBL" id="ESO09374.1"/>
    </source>
</evidence>
<accession>T1F0G4</accession>
<dbReference type="HOGENOM" id="CLU_020415_1_3_1"/>
<gene>
    <name evidence="14" type="primary">20202314</name>
    <name evidence="13" type="ORF">HELRODRAFT_168355</name>
</gene>
<keyword evidence="8 12" id="KW-0472">Membrane</keyword>
<feature type="transmembrane region" description="Helical" evidence="12">
    <location>
        <begin position="66"/>
        <end position="83"/>
    </location>
</feature>
<evidence type="ECO:0000256" key="4">
    <source>
        <dbReference type="ARBA" id="ARBA00022692"/>
    </source>
</evidence>
<dbReference type="GO" id="GO:0005886">
    <property type="term" value="C:plasma membrane"/>
    <property type="evidence" value="ECO:0000318"/>
    <property type="project" value="GO_Central"/>
</dbReference>
<dbReference type="STRING" id="6412.T1F0G4"/>
<dbReference type="Pfam" id="PF00858">
    <property type="entry name" value="ASC"/>
    <property type="match status" value="1"/>
</dbReference>
<keyword evidence="2 11" id="KW-0813">Transport</keyword>
<dbReference type="EMBL" id="AMQM01002955">
    <property type="status" value="NOT_ANNOTATED_CDS"/>
    <property type="molecule type" value="Genomic_DNA"/>
</dbReference>
<dbReference type="EnsemblMetazoa" id="HelroT168355">
    <property type="protein sequence ID" value="HelroP168355"/>
    <property type="gene ID" value="HelroG168355"/>
</dbReference>
<evidence type="ECO:0000256" key="7">
    <source>
        <dbReference type="ARBA" id="ARBA00023065"/>
    </source>
</evidence>
<keyword evidence="15" id="KW-1185">Reference proteome</keyword>
<evidence type="ECO:0000256" key="11">
    <source>
        <dbReference type="RuleBase" id="RU000679"/>
    </source>
</evidence>
<dbReference type="PANTHER" id="PTHR11690">
    <property type="entry name" value="AMILORIDE-SENSITIVE SODIUM CHANNEL-RELATED"/>
    <property type="match status" value="1"/>
</dbReference>
<name>T1F0G4_HELRO</name>
<evidence type="ECO:0000313" key="14">
    <source>
        <dbReference type="EnsemblMetazoa" id="HelroP168355"/>
    </source>
</evidence>
<dbReference type="GeneID" id="20202314"/>
<keyword evidence="7 11" id="KW-0406">Ion transport</keyword>
<comment type="subcellular location">
    <subcellularLocation>
        <location evidence="1">Membrane</location>
        <topology evidence="1">Multi-pass membrane protein</topology>
    </subcellularLocation>
</comment>
<proteinExistence type="inferred from homology"/>
<evidence type="ECO:0000313" key="15">
    <source>
        <dbReference type="Proteomes" id="UP000015101"/>
    </source>
</evidence>
<evidence type="ECO:0000256" key="10">
    <source>
        <dbReference type="ARBA" id="ARBA00023303"/>
    </source>
</evidence>
<evidence type="ECO:0000256" key="12">
    <source>
        <dbReference type="SAM" id="Phobius"/>
    </source>
</evidence>
<keyword evidence="5 12" id="KW-1133">Transmembrane helix</keyword>
<evidence type="ECO:0000256" key="1">
    <source>
        <dbReference type="ARBA" id="ARBA00004141"/>
    </source>
</evidence>
<dbReference type="GO" id="GO:0015280">
    <property type="term" value="F:ligand-gated sodium channel activity"/>
    <property type="evidence" value="ECO:0000318"/>
    <property type="project" value="GO_Central"/>
</dbReference>
<evidence type="ECO:0000256" key="3">
    <source>
        <dbReference type="ARBA" id="ARBA00022461"/>
    </source>
</evidence>
<reference evidence="14" key="3">
    <citation type="submission" date="2015-06" db="UniProtKB">
        <authorList>
            <consortium name="EnsemblMetazoa"/>
        </authorList>
    </citation>
    <scope>IDENTIFICATION</scope>
</reference>
<keyword evidence="9 11" id="KW-0739">Sodium transport</keyword>
<dbReference type="eggNOG" id="KOG4294">
    <property type="taxonomic scope" value="Eukaryota"/>
</dbReference>
<evidence type="ECO:0000256" key="6">
    <source>
        <dbReference type="ARBA" id="ARBA00023053"/>
    </source>
</evidence>
<dbReference type="CTD" id="20202314"/>
<protein>
    <submittedName>
        <fullName evidence="13 14">Uncharacterized protein</fullName>
    </submittedName>
</protein>
<dbReference type="InterPro" id="IPR001873">
    <property type="entry name" value="ENaC"/>
</dbReference>
<reference evidence="15" key="1">
    <citation type="submission" date="2012-12" db="EMBL/GenBank/DDBJ databases">
        <authorList>
            <person name="Hellsten U."/>
            <person name="Grimwood J."/>
            <person name="Chapman J.A."/>
            <person name="Shapiro H."/>
            <person name="Aerts A."/>
            <person name="Otillar R.P."/>
            <person name="Terry A.Y."/>
            <person name="Boore J.L."/>
            <person name="Simakov O."/>
            <person name="Marletaz F."/>
            <person name="Cho S.-J."/>
            <person name="Edsinger-Gonzales E."/>
            <person name="Havlak P."/>
            <person name="Kuo D.-H."/>
            <person name="Larsson T."/>
            <person name="Lv J."/>
            <person name="Arendt D."/>
            <person name="Savage R."/>
            <person name="Osoegawa K."/>
            <person name="de Jong P."/>
            <person name="Lindberg D.R."/>
            <person name="Seaver E.C."/>
            <person name="Weisblat D.A."/>
            <person name="Putnam N.H."/>
            <person name="Grigoriev I.V."/>
            <person name="Rokhsar D.S."/>
        </authorList>
    </citation>
    <scope>NUCLEOTIDE SEQUENCE</scope>
</reference>
<dbReference type="InParanoid" id="T1F0G4"/>
<evidence type="ECO:0000256" key="8">
    <source>
        <dbReference type="ARBA" id="ARBA00023136"/>
    </source>
</evidence>
<dbReference type="Proteomes" id="UP000015101">
    <property type="component" value="Unassembled WGS sequence"/>
</dbReference>
<keyword evidence="6" id="KW-0915">Sodium</keyword>
<dbReference type="GO" id="GO:0035725">
    <property type="term" value="P:sodium ion transmembrane transport"/>
    <property type="evidence" value="ECO:0000318"/>
    <property type="project" value="GO_Central"/>
</dbReference>
<dbReference type="RefSeq" id="XP_009012467.1">
    <property type="nucleotide sequence ID" value="XM_009014219.1"/>
</dbReference>
<dbReference type="KEGG" id="hro:HELRODRAFT_168355"/>
<dbReference type="OMA" id="NEYLARH"/>
<evidence type="ECO:0000256" key="5">
    <source>
        <dbReference type="ARBA" id="ARBA00022989"/>
    </source>
</evidence>
<keyword evidence="10 11" id="KW-0407">Ion channel</keyword>
<dbReference type="PANTHER" id="PTHR11690:SF248">
    <property type="entry name" value="PICKPOCKET 17, ISOFORM A"/>
    <property type="match status" value="1"/>
</dbReference>
<dbReference type="AlphaFoldDB" id="T1F0G4"/>
<evidence type="ECO:0000256" key="9">
    <source>
        <dbReference type="ARBA" id="ARBA00023201"/>
    </source>
</evidence>
<dbReference type="EMBL" id="KB095959">
    <property type="protein sequence ID" value="ESO09374.1"/>
    <property type="molecule type" value="Genomic_DNA"/>
</dbReference>
<sequence>MFNPNNLNGLDIGKEVDQNKKRIIAQQAMNVVENNEIMKIWSDFANFTTSHGIPHIDHARGRIRKVLWTVLTLICLGMLVVNMKELCNKYLDFEVDMKFSVQHNLPLLFPAVTICNNNPMKKSKIPEIKDLNESIINYHKKIEALKCSVNDSYLSKPPPSSNNTKCIPTSGNNKNEKIDFKMRNLAGEIYYEMRNSAQFYHIGHTIDDLIVDCQFSGKYCFGEFTHMYSARYGNCFTFNSAEDGKYLKTINNSGPNNGLLITFNVEQDEYIGEITQYAGLRVVVHHPRNMPFPDDEGILLAPNALTHIGIQLV</sequence>
<dbReference type="Gene3D" id="2.60.470.10">
    <property type="entry name" value="Acid-sensing ion channels like domains"/>
    <property type="match status" value="1"/>
</dbReference>
<keyword evidence="3 11" id="KW-0894">Sodium channel</keyword>
<dbReference type="OrthoDB" id="6021021at2759"/>
<reference evidence="13 15" key="2">
    <citation type="journal article" date="2013" name="Nature">
        <title>Insights into bilaterian evolution from three spiralian genomes.</title>
        <authorList>
            <person name="Simakov O."/>
            <person name="Marletaz F."/>
            <person name="Cho S.J."/>
            <person name="Edsinger-Gonzales E."/>
            <person name="Havlak P."/>
            <person name="Hellsten U."/>
            <person name="Kuo D.H."/>
            <person name="Larsson T."/>
            <person name="Lv J."/>
            <person name="Arendt D."/>
            <person name="Savage R."/>
            <person name="Osoegawa K."/>
            <person name="de Jong P."/>
            <person name="Grimwood J."/>
            <person name="Chapman J.A."/>
            <person name="Shapiro H."/>
            <person name="Aerts A."/>
            <person name="Otillar R.P."/>
            <person name="Terry A.Y."/>
            <person name="Boore J.L."/>
            <person name="Grigoriev I.V."/>
            <person name="Lindberg D.R."/>
            <person name="Seaver E.C."/>
            <person name="Weisblat D.A."/>
            <person name="Putnam N.H."/>
            <person name="Rokhsar D.S."/>
        </authorList>
    </citation>
    <scope>NUCLEOTIDE SEQUENCE</scope>
</reference>
<comment type="similarity">
    <text evidence="11">Belongs to the amiloride-sensitive sodium channel (TC 1.A.6) family.</text>
</comment>
<evidence type="ECO:0000256" key="2">
    <source>
        <dbReference type="ARBA" id="ARBA00022448"/>
    </source>
</evidence>